<dbReference type="PRINTS" id="PR00080">
    <property type="entry name" value="SDRFAMILY"/>
</dbReference>
<reference evidence="3" key="1">
    <citation type="submission" date="2020-12" db="EMBL/GenBank/DDBJ databases">
        <title>Genomic characterization of non-nitrogen-fixing Frankia strains.</title>
        <authorList>
            <person name="Carlos-Shanley C."/>
            <person name="Guerra T."/>
            <person name="Hahn D."/>
        </authorList>
    </citation>
    <scope>NUCLEOTIDE SEQUENCE</scope>
    <source>
        <strain evidence="3">CN6</strain>
    </source>
</reference>
<evidence type="ECO:0000313" key="3">
    <source>
        <dbReference type="EMBL" id="MBL7631152.1"/>
    </source>
</evidence>
<comment type="caution">
    <text evidence="3">The sequence shown here is derived from an EMBL/GenBank/DDBJ whole genome shotgun (WGS) entry which is preliminary data.</text>
</comment>
<dbReference type="GO" id="GO:0016491">
    <property type="term" value="F:oxidoreductase activity"/>
    <property type="evidence" value="ECO:0007669"/>
    <property type="project" value="UniProtKB-KW"/>
</dbReference>
<dbReference type="EMBL" id="JAEACQ010000261">
    <property type="protein sequence ID" value="MBL7631152.1"/>
    <property type="molecule type" value="Genomic_DNA"/>
</dbReference>
<comment type="similarity">
    <text evidence="1">Belongs to the short-chain dehydrogenases/reductases (SDR) family.</text>
</comment>
<name>A0A937RJ30_9ACTN</name>
<proteinExistence type="inferred from homology"/>
<dbReference type="InterPro" id="IPR036291">
    <property type="entry name" value="NAD(P)-bd_dom_sf"/>
</dbReference>
<dbReference type="SUPFAM" id="SSF51735">
    <property type="entry name" value="NAD(P)-binding Rossmann-fold domains"/>
    <property type="match status" value="1"/>
</dbReference>
<gene>
    <name evidence="3" type="ORF">I7412_29140</name>
</gene>
<dbReference type="PROSITE" id="PS00061">
    <property type="entry name" value="ADH_SHORT"/>
    <property type="match status" value="1"/>
</dbReference>
<accession>A0A937RJ30</accession>
<dbReference type="PANTHER" id="PTHR43639:SF1">
    <property type="entry name" value="SHORT-CHAIN DEHYDROGENASE_REDUCTASE FAMILY PROTEIN"/>
    <property type="match status" value="1"/>
</dbReference>
<organism evidence="3 4">
    <name type="scientific">Frankia nepalensis</name>
    <dbReference type="NCBI Taxonomy" id="1836974"/>
    <lineage>
        <taxon>Bacteria</taxon>
        <taxon>Bacillati</taxon>
        <taxon>Actinomycetota</taxon>
        <taxon>Actinomycetes</taxon>
        <taxon>Frankiales</taxon>
        <taxon>Frankiaceae</taxon>
        <taxon>Frankia</taxon>
    </lineage>
</organism>
<evidence type="ECO:0000256" key="2">
    <source>
        <dbReference type="ARBA" id="ARBA00023002"/>
    </source>
</evidence>
<dbReference type="AlphaFoldDB" id="A0A937RJ30"/>
<dbReference type="PRINTS" id="PR00081">
    <property type="entry name" value="GDHRDH"/>
</dbReference>
<evidence type="ECO:0000313" key="4">
    <source>
        <dbReference type="Proteomes" id="UP000604475"/>
    </source>
</evidence>
<keyword evidence="4" id="KW-1185">Reference proteome</keyword>
<dbReference type="FunFam" id="3.40.50.720:FF:000084">
    <property type="entry name" value="Short-chain dehydrogenase reductase"/>
    <property type="match status" value="1"/>
</dbReference>
<sequence>MSRRLEHRTALITGSTSNIGRSIAVAFAGEGARVIVSGRDDTRGAAVVARIRDAGGTADYVHANLDGTASASRALADAASDLLGGRIDILVNNAGIFPPATTLTADDAMFDRVYAVNVKAPFFLTQAVAPRMVDAGGGIIINLGSWVARLSVPVGALYASTKGAMETLTRAWAAEFGPQGVRVNAVSPGVIANPDRDPAVEHPADALMRGTPAGWSGHPDAIAAAAVYLASDDAAFVHGAVVDVDGGRVGVAVIAQPASFRG</sequence>
<dbReference type="Pfam" id="PF13561">
    <property type="entry name" value="adh_short_C2"/>
    <property type="match status" value="1"/>
</dbReference>
<dbReference type="Gene3D" id="3.40.50.720">
    <property type="entry name" value="NAD(P)-binding Rossmann-like Domain"/>
    <property type="match status" value="1"/>
</dbReference>
<dbReference type="InterPro" id="IPR020904">
    <property type="entry name" value="Sc_DH/Rdtase_CS"/>
</dbReference>
<protein>
    <submittedName>
        <fullName evidence="3">SDR family oxidoreductase</fullName>
    </submittedName>
</protein>
<evidence type="ECO:0000256" key="1">
    <source>
        <dbReference type="ARBA" id="ARBA00006484"/>
    </source>
</evidence>
<keyword evidence="2" id="KW-0560">Oxidoreductase</keyword>
<dbReference type="PANTHER" id="PTHR43639">
    <property type="entry name" value="OXIDOREDUCTASE, SHORT-CHAIN DEHYDROGENASE/REDUCTASE FAMILY (AFU_ORTHOLOGUE AFUA_5G02870)"/>
    <property type="match status" value="1"/>
</dbReference>
<dbReference type="Proteomes" id="UP000604475">
    <property type="component" value="Unassembled WGS sequence"/>
</dbReference>
<dbReference type="CDD" id="cd05233">
    <property type="entry name" value="SDR_c"/>
    <property type="match status" value="1"/>
</dbReference>
<dbReference type="InterPro" id="IPR002347">
    <property type="entry name" value="SDR_fam"/>
</dbReference>
<dbReference type="RefSeq" id="WP_203002981.1">
    <property type="nucleotide sequence ID" value="NZ_JADWYU010000086.1"/>
</dbReference>